<dbReference type="Proteomes" id="UP000594014">
    <property type="component" value="Chromosome"/>
</dbReference>
<evidence type="ECO:0000313" key="2">
    <source>
        <dbReference type="Proteomes" id="UP000594014"/>
    </source>
</evidence>
<gene>
    <name evidence="1" type="ORF">FRZ06_13000</name>
</gene>
<proteinExistence type="predicted"/>
<accession>A0ACD1ACJ5</accession>
<keyword evidence="2" id="KW-1185">Reference proteome</keyword>
<organism evidence="1 2">
    <name type="scientific">Anoxybacterium hadale</name>
    <dbReference type="NCBI Taxonomy" id="3408580"/>
    <lineage>
        <taxon>Bacteria</taxon>
        <taxon>Bacillati</taxon>
        <taxon>Bacillota</taxon>
        <taxon>Clostridia</taxon>
        <taxon>Peptostreptococcales</taxon>
        <taxon>Anaerovoracaceae</taxon>
        <taxon>Anoxybacterium</taxon>
    </lineage>
</organism>
<sequence>MYSENIIVQNKTGLHARPAATFVQTAAKFKSIVTIEKDSKKANAKSMLAVLALGVSKDAEIKIIAEGEDENHAVKTLKELVESKFGEE</sequence>
<evidence type="ECO:0000313" key="1">
    <source>
        <dbReference type="EMBL" id="QOX64190.1"/>
    </source>
</evidence>
<dbReference type="EMBL" id="CP042469">
    <property type="protein sequence ID" value="QOX64190.1"/>
    <property type="molecule type" value="Genomic_DNA"/>
</dbReference>
<protein>
    <submittedName>
        <fullName evidence="1">HPr family phosphocarrier protein</fullName>
    </submittedName>
</protein>
<name>A0ACD1ACJ5_9FIRM</name>
<reference evidence="1" key="1">
    <citation type="submission" date="2019-08" db="EMBL/GenBank/DDBJ databases">
        <title>Genome sequence of Clostridiales bacterium MT110.</title>
        <authorList>
            <person name="Cao J."/>
        </authorList>
    </citation>
    <scope>NUCLEOTIDE SEQUENCE</scope>
    <source>
        <strain evidence="1">MT110</strain>
    </source>
</reference>